<keyword evidence="6" id="KW-1185">Reference proteome</keyword>
<dbReference type="Pfam" id="PF12833">
    <property type="entry name" value="HTH_18"/>
    <property type="match status" value="1"/>
</dbReference>
<dbReference type="Pfam" id="PF12625">
    <property type="entry name" value="Arabinose_bd"/>
    <property type="match status" value="1"/>
</dbReference>
<dbReference type="RefSeq" id="WP_201347097.1">
    <property type="nucleotide sequence ID" value="NZ_AP014546.1"/>
</dbReference>
<evidence type="ECO:0000259" key="4">
    <source>
        <dbReference type="PROSITE" id="PS01124"/>
    </source>
</evidence>
<keyword evidence="2" id="KW-0238">DNA-binding</keyword>
<evidence type="ECO:0000313" key="6">
    <source>
        <dbReference type="Proteomes" id="UP000595332"/>
    </source>
</evidence>
<dbReference type="Proteomes" id="UP000595332">
    <property type="component" value="Chromosome"/>
</dbReference>
<dbReference type="EMBL" id="AP014546">
    <property type="protein sequence ID" value="BBB29873.1"/>
    <property type="molecule type" value="Genomic_DNA"/>
</dbReference>
<dbReference type="InterPro" id="IPR032687">
    <property type="entry name" value="AraC-type_N"/>
</dbReference>
<evidence type="ECO:0000256" key="2">
    <source>
        <dbReference type="ARBA" id="ARBA00023125"/>
    </source>
</evidence>
<feature type="domain" description="HTH araC/xylS-type" evidence="4">
    <location>
        <begin position="231"/>
        <end position="331"/>
    </location>
</feature>
<evidence type="ECO:0000256" key="3">
    <source>
        <dbReference type="ARBA" id="ARBA00023163"/>
    </source>
</evidence>
<dbReference type="InterPro" id="IPR020449">
    <property type="entry name" value="Tscrpt_reg_AraC-type_HTH"/>
</dbReference>
<dbReference type="KEGG" id="njp:NEJAP_1923"/>
<gene>
    <name evidence="5" type="ORF">NEJAP_1923</name>
</gene>
<organism evidence="5 6">
    <name type="scientific">Neptunomonas japonica JAMM 1380</name>
    <dbReference type="NCBI Taxonomy" id="1441457"/>
    <lineage>
        <taxon>Bacteria</taxon>
        <taxon>Pseudomonadati</taxon>
        <taxon>Pseudomonadota</taxon>
        <taxon>Gammaproteobacteria</taxon>
        <taxon>Oceanospirillales</taxon>
        <taxon>Oceanospirillaceae</taxon>
        <taxon>Neptunomonas</taxon>
    </lineage>
</organism>
<dbReference type="InterPro" id="IPR018060">
    <property type="entry name" value="HTH_AraC"/>
</dbReference>
<evidence type="ECO:0000256" key="1">
    <source>
        <dbReference type="ARBA" id="ARBA00023015"/>
    </source>
</evidence>
<accession>A0A7R6PHT2</accession>
<dbReference type="PANTHER" id="PTHR47894:SF1">
    <property type="entry name" value="HTH-TYPE TRANSCRIPTIONAL REGULATOR VQSM"/>
    <property type="match status" value="1"/>
</dbReference>
<dbReference type="GO" id="GO:0000976">
    <property type="term" value="F:transcription cis-regulatory region binding"/>
    <property type="evidence" value="ECO:0007669"/>
    <property type="project" value="TreeGrafter"/>
</dbReference>
<dbReference type="SMART" id="SM00342">
    <property type="entry name" value="HTH_ARAC"/>
    <property type="match status" value="1"/>
</dbReference>
<dbReference type="GO" id="GO:0005829">
    <property type="term" value="C:cytosol"/>
    <property type="evidence" value="ECO:0007669"/>
    <property type="project" value="TreeGrafter"/>
</dbReference>
<dbReference type="GO" id="GO:0003700">
    <property type="term" value="F:DNA-binding transcription factor activity"/>
    <property type="evidence" value="ECO:0007669"/>
    <property type="project" value="InterPro"/>
</dbReference>
<reference evidence="5 6" key="1">
    <citation type="journal article" date="2008" name="Int. J. Syst. Evol. Microbiol.">
        <title>Neptunomonas japonica sp. nov., an Osedax japonicus symbiont-like bacterium isolated from sediment adjacent to sperm whale carcasses off Kagoshima, Japan.</title>
        <authorList>
            <person name="Miyazaki M."/>
            <person name="Nogi Y."/>
            <person name="Fujiwara Y."/>
            <person name="Kawato M."/>
            <person name="Kubokawa K."/>
            <person name="Horikoshi K."/>
        </authorList>
    </citation>
    <scope>NUCLEOTIDE SEQUENCE [LARGE SCALE GENOMIC DNA]</scope>
    <source>
        <strain evidence="5 6">JAMM 1380</strain>
    </source>
</reference>
<name>A0A7R6PHT2_9GAMM</name>
<evidence type="ECO:0000313" key="5">
    <source>
        <dbReference type="EMBL" id="BBB29873.1"/>
    </source>
</evidence>
<sequence>MSVITASAKLLEPVLQLAQHYRIEPLQVFSYAHLSAEEFTKPGSRFPARHFNDVLQVLAKTSNNPLIALTLGEATQPRLLGSIGFLMSTAPTLEKAYQTLVDYFPLLFEGAVLHMEQTLEGTLLTIDMNSPELQPIEYFLACLVNWPRSLTGQQIPVSFVHFTFAKPETPQDYQRFFAAEVEFDSASNQILLPSHYLAHNCLDANEEMHQLHREFADSLLCKSNQQSALIAQTRHLIRQQLHEGGGTVRRDQVATSVGLSLRTLQRKLGVLGTSFQDVYDHTRREVSLQLIQRGQLSFGEVAFQLGFSNQSAFQKAFKRWMGVSPSAYRQQINPVIFSNPVSASAPKPTNTTWLESDDIHDEIQHRITALNDFSVELLEYAALLGDKFDLVELGEATNNPVARVAIHLWRAEQLGIIHSVAIPPLSKEAELEDKAGFAFSHADIRTVLYNRMTEQYQAKRHLCIGQAMLNTLSLPYLFEQISPALFHLNQGSRLAIKVDMGSNAIPSNLVALNIKAASLAEAQQNYLDADGFLQHAQHFLPDEESADNTQLFLQRTRLLLLGGEVESAQKALQELSVNINLEETINAALMQAQIYQHNGLHTESLVHLLNTMSLLEETLPADEVQQLSLLLTQLQEISERFDAVFMASMPDIYDQQQLLRLQLLEQISLLARQQSEPLLAACAISRMTLLSIKYGRSPFTAFAFVSYAWVASWFCADYALAQIFSAQGMQLANQYGHISLEDTEKVDQKNASLSAVLLHSSQVLHWFIPLETAISQLQGVDELATTHSQWLIQSDCRLLRHQLLFFSAMPLNSQLLICQESHNAMVSQGQAFKATYLGESTQLLLEQLCSEKPFPVTVKYKHGWQAASTIIGALLLDRQSVWPDLYTWEALLENELAGYFCVTEALFCTAMMRLIQSQQQHTMGRRRRVEIEQIESRVELWARRCPDNFKGQWLLLQAEIARLARQSPSDKNSKTEAPAVLFEQAIKATEVQEFGYHKAFCYERYADYLYAQEQTRLARFCLNEACYLYQRWGAVEKVKQLRQTHALLAI</sequence>
<dbReference type="AlphaFoldDB" id="A0A7R6PHT2"/>
<protein>
    <recommendedName>
        <fullName evidence="4">HTH araC/xylS-type domain-containing protein</fullName>
    </recommendedName>
</protein>
<dbReference type="Gene3D" id="1.10.10.60">
    <property type="entry name" value="Homeodomain-like"/>
    <property type="match status" value="1"/>
</dbReference>
<keyword evidence="1" id="KW-0805">Transcription regulation</keyword>
<dbReference type="SUPFAM" id="SSF46689">
    <property type="entry name" value="Homeodomain-like"/>
    <property type="match status" value="1"/>
</dbReference>
<keyword evidence="3" id="KW-0804">Transcription</keyword>
<proteinExistence type="predicted"/>
<dbReference type="InterPro" id="IPR009057">
    <property type="entry name" value="Homeodomain-like_sf"/>
</dbReference>
<dbReference type="PRINTS" id="PR00032">
    <property type="entry name" value="HTHARAC"/>
</dbReference>
<dbReference type="PANTHER" id="PTHR47894">
    <property type="entry name" value="HTH-TYPE TRANSCRIPTIONAL REGULATOR GADX"/>
    <property type="match status" value="1"/>
</dbReference>
<dbReference type="PROSITE" id="PS01124">
    <property type="entry name" value="HTH_ARAC_FAMILY_2"/>
    <property type="match status" value="1"/>
</dbReference>